<dbReference type="Proteomes" id="UP000663838">
    <property type="component" value="Unassembled WGS sequence"/>
</dbReference>
<comment type="caution">
    <text evidence="2">The sequence shown here is derived from an EMBL/GenBank/DDBJ whole genome shotgun (WGS) entry which is preliminary data.</text>
</comment>
<gene>
    <name evidence="5" type="ORF">FME351_LOCUS14870</name>
    <name evidence="2" type="ORF">GRG538_LOCUS9177</name>
    <name evidence="8" type="ORF">HFQ381_LOCUS19517</name>
    <name evidence="3" type="ORF">KIK155_LOCUS9957</name>
    <name evidence="4" type="ORF">LUA448_LOCUS23136</name>
    <name evidence="10" type="ORF">QYT958_LOCUS19311</name>
    <name evidence="1" type="ORF">TIS948_LOCUS3497</name>
    <name evidence="9" type="ORF">TOA249_LOCUS1304</name>
    <name evidence="7" type="ORF">TSG867_LOCUS12307</name>
    <name evidence="6" type="ORF">UJA718_LOCUS13869</name>
</gene>
<dbReference type="EMBL" id="CAJOBS010000034">
    <property type="protein sequence ID" value="CAF4475482.1"/>
    <property type="molecule type" value="Genomic_DNA"/>
</dbReference>
<dbReference type="Proteomes" id="UP000663848">
    <property type="component" value="Unassembled WGS sequence"/>
</dbReference>
<dbReference type="EMBL" id="CAJNYD010002975">
    <property type="protein sequence ID" value="CAF3467789.1"/>
    <property type="molecule type" value="Genomic_DNA"/>
</dbReference>
<organism evidence="2 11">
    <name type="scientific">Rotaria socialis</name>
    <dbReference type="NCBI Taxonomy" id="392032"/>
    <lineage>
        <taxon>Eukaryota</taxon>
        <taxon>Metazoa</taxon>
        <taxon>Spiralia</taxon>
        <taxon>Gnathifera</taxon>
        <taxon>Rotifera</taxon>
        <taxon>Eurotatoria</taxon>
        <taxon>Bdelloidea</taxon>
        <taxon>Philodinida</taxon>
        <taxon>Philodinidae</taxon>
        <taxon>Rotaria</taxon>
    </lineage>
</organism>
<evidence type="ECO:0000313" key="4">
    <source>
        <dbReference type="EMBL" id="CAF3467789.1"/>
    </source>
</evidence>
<dbReference type="Proteomes" id="UP000663851">
    <property type="component" value="Unassembled WGS sequence"/>
</dbReference>
<evidence type="ECO:0000313" key="7">
    <source>
        <dbReference type="EMBL" id="CAF4391514.1"/>
    </source>
</evidence>
<dbReference type="InterPro" id="IPR032675">
    <property type="entry name" value="LRR_dom_sf"/>
</dbReference>
<proteinExistence type="predicted"/>
<evidence type="ECO:0000313" key="1">
    <source>
        <dbReference type="EMBL" id="CAF3040575.1"/>
    </source>
</evidence>
<evidence type="ECO:0000313" key="6">
    <source>
        <dbReference type="EMBL" id="CAF4321050.1"/>
    </source>
</evidence>
<dbReference type="EMBL" id="CAJOBQ010000617">
    <property type="protein sequence ID" value="CAF4391514.1"/>
    <property type="molecule type" value="Genomic_DNA"/>
</dbReference>
<protein>
    <submittedName>
        <fullName evidence="2">Uncharacterized protein</fullName>
    </submittedName>
</protein>
<keyword evidence="12" id="KW-1185">Reference proteome</keyword>
<evidence type="ECO:0000313" key="11">
    <source>
        <dbReference type="Proteomes" id="UP000663872"/>
    </source>
</evidence>
<dbReference type="Proteomes" id="UP000663869">
    <property type="component" value="Unassembled WGS sequence"/>
</dbReference>
<dbReference type="Proteomes" id="UP000663872">
    <property type="component" value="Unassembled WGS sequence"/>
</dbReference>
<evidence type="ECO:0000313" key="5">
    <source>
        <dbReference type="EMBL" id="CAF3471608.1"/>
    </source>
</evidence>
<dbReference type="AlphaFoldDB" id="A0A817ZFP1"/>
<dbReference type="EMBL" id="CAJOBP010001913">
    <property type="protein sequence ID" value="CAF4321050.1"/>
    <property type="molecule type" value="Genomic_DNA"/>
</dbReference>
<evidence type="ECO:0000313" key="2">
    <source>
        <dbReference type="EMBL" id="CAF3391632.1"/>
    </source>
</evidence>
<accession>A0A817ZFP1</accession>
<dbReference type="Proteomes" id="UP000663873">
    <property type="component" value="Unassembled WGS sequence"/>
</dbReference>
<reference evidence="2" key="1">
    <citation type="submission" date="2021-02" db="EMBL/GenBank/DDBJ databases">
        <authorList>
            <person name="Nowell W R."/>
        </authorList>
    </citation>
    <scope>NUCLEOTIDE SEQUENCE</scope>
</reference>
<dbReference type="EMBL" id="CAJNYT010001033">
    <property type="protein sequence ID" value="CAF3391632.1"/>
    <property type="molecule type" value="Genomic_DNA"/>
</dbReference>
<dbReference type="EMBL" id="CAJOBO010001590">
    <property type="protein sequence ID" value="CAF4392605.1"/>
    <property type="molecule type" value="Genomic_DNA"/>
</dbReference>
<name>A0A817ZFP1_9BILA</name>
<dbReference type="EMBL" id="CAJNXB010000252">
    <property type="protein sequence ID" value="CAF3040575.1"/>
    <property type="molecule type" value="Genomic_DNA"/>
</dbReference>
<dbReference type="Proteomes" id="UP000663865">
    <property type="component" value="Unassembled WGS sequence"/>
</dbReference>
<dbReference type="EMBL" id="CAJNYU010001823">
    <property type="protein sequence ID" value="CAF3471608.1"/>
    <property type="molecule type" value="Genomic_DNA"/>
</dbReference>
<dbReference type="Gene3D" id="3.80.10.10">
    <property type="entry name" value="Ribonuclease Inhibitor"/>
    <property type="match status" value="1"/>
</dbReference>
<evidence type="ECO:0000313" key="10">
    <source>
        <dbReference type="EMBL" id="CAF4726683.1"/>
    </source>
</evidence>
<evidence type="ECO:0000313" key="9">
    <source>
        <dbReference type="EMBL" id="CAF4475482.1"/>
    </source>
</evidence>
<dbReference type="PANTHER" id="PTHR13318">
    <property type="entry name" value="PARTNER OF PAIRED, ISOFORM B-RELATED"/>
    <property type="match status" value="1"/>
</dbReference>
<dbReference type="SMART" id="SM00367">
    <property type="entry name" value="LRR_CC"/>
    <property type="match status" value="7"/>
</dbReference>
<evidence type="ECO:0000313" key="3">
    <source>
        <dbReference type="EMBL" id="CAF3421147.1"/>
    </source>
</evidence>
<dbReference type="SUPFAM" id="SSF52047">
    <property type="entry name" value="RNI-like"/>
    <property type="match status" value="1"/>
</dbReference>
<dbReference type="InterPro" id="IPR006553">
    <property type="entry name" value="Leu-rich_rpt_Cys-con_subtyp"/>
</dbReference>
<dbReference type="Proteomes" id="UP000663833">
    <property type="component" value="Unassembled WGS sequence"/>
</dbReference>
<dbReference type="EMBL" id="CAJOBR010003172">
    <property type="protein sequence ID" value="CAF4726683.1"/>
    <property type="molecule type" value="Genomic_DNA"/>
</dbReference>
<sequence length="295" mass="33988">MTGCYHEPFTPNTLLPIIVQTCSSLLSLNLRWNNIKESTLNHLIAYPQFIHLHTLDLSGCQILDDTLLINIFIRTETDFHLKKLVLHACTNITWISLDTIAICIPNLLHLNVSRCIGLKNLSSNQESTCFHYWPLLEYIDFGNLLTLTDNDLTIVLDNCKYLNTLICDDCINLTDQTLNRLTSDFRMISLNNCTTLSTNLFLNLNEQCPKLETISLNSINNFNDDCLLKWSEKPLVQLKFLSINNCTNCTVNGIENFLERHFNLQELSLNDNILSNQIERQTLEQKFPNINFVFQ</sequence>
<dbReference type="GO" id="GO:0019005">
    <property type="term" value="C:SCF ubiquitin ligase complex"/>
    <property type="evidence" value="ECO:0007669"/>
    <property type="project" value="TreeGrafter"/>
</dbReference>
<dbReference type="EMBL" id="CAJNYV010001429">
    <property type="protein sequence ID" value="CAF3421147.1"/>
    <property type="molecule type" value="Genomic_DNA"/>
</dbReference>
<dbReference type="OrthoDB" id="10257471at2759"/>
<evidence type="ECO:0000313" key="8">
    <source>
        <dbReference type="EMBL" id="CAF4392605.1"/>
    </source>
</evidence>
<dbReference type="GO" id="GO:0031146">
    <property type="term" value="P:SCF-dependent proteasomal ubiquitin-dependent protein catabolic process"/>
    <property type="evidence" value="ECO:0007669"/>
    <property type="project" value="TreeGrafter"/>
</dbReference>
<dbReference type="Proteomes" id="UP000663825">
    <property type="component" value="Unassembled WGS sequence"/>
</dbReference>
<dbReference type="Proteomes" id="UP000663862">
    <property type="component" value="Unassembled WGS sequence"/>
</dbReference>
<evidence type="ECO:0000313" key="12">
    <source>
        <dbReference type="Proteomes" id="UP000663873"/>
    </source>
</evidence>